<reference evidence="3 4" key="1">
    <citation type="submission" date="2017-04" db="EMBL/GenBank/DDBJ databases">
        <authorList>
            <person name="Afonso C.L."/>
            <person name="Miller P.J."/>
            <person name="Scott M.A."/>
            <person name="Spackman E."/>
            <person name="Goraichik I."/>
            <person name="Dimitrov K.M."/>
            <person name="Suarez D.L."/>
            <person name="Swayne D.E."/>
        </authorList>
    </citation>
    <scope>NUCLEOTIDE SEQUENCE [LARGE SCALE GENOMIC DNA]</scope>
    <source>
        <strain evidence="3 4">ToBE</strain>
    </source>
</reference>
<feature type="region of interest" description="Disordered" evidence="1">
    <location>
        <begin position="142"/>
        <end position="175"/>
    </location>
</feature>
<evidence type="ECO:0000256" key="1">
    <source>
        <dbReference type="SAM" id="MobiDB-lite"/>
    </source>
</evidence>
<dbReference type="EMBL" id="LT838272">
    <property type="protein sequence ID" value="SMB99667.1"/>
    <property type="molecule type" value="Genomic_DNA"/>
</dbReference>
<dbReference type="InterPro" id="IPR024485">
    <property type="entry name" value="DUF2680"/>
</dbReference>
<evidence type="ECO:0000313" key="3">
    <source>
        <dbReference type="EMBL" id="SMB99667.1"/>
    </source>
</evidence>
<organism evidence="3 4">
    <name type="scientific">Thermanaeromonas toyohensis ToBE</name>
    <dbReference type="NCBI Taxonomy" id="698762"/>
    <lineage>
        <taxon>Bacteria</taxon>
        <taxon>Bacillati</taxon>
        <taxon>Bacillota</taxon>
        <taxon>Clostridia</taxon>
        <taxon>Neomoorellales</taxon>
        <taxon>Neomoorellaceae</taxon>
        <taxon>Thermanaeromonas</taxon>
    </lineage>
</organism>
<dbReference type="OrthoDB" id="166945at2"/>
<evidence type="ECO:0000313" key="4">
    <source>
        <dbReference type="Proteomes" id="UP000192569"/>
    </source>
</evidence>
<accession>A0A1W1W232</accession>
<gene>
    <name evidence="3" type="ORF">SAMN00808754_3025</name>
</gene>
<keyword evidence="2" id="KW-0732">Signal</keyword>
<name>A0A1W1W232_9FIRM</name>
<evidence type="ECO:0000256" key="2">
    <source>
        <dbReference type="SAM" id="SignalP"/>
    </source>
</evidence>
<dbReference type="STRING" id="698762.SAMN00808754_3025"/>
<protein>
    <recommendedName>
        <fullName evidence="5">DUF2680 domain-containing protein</fullName>
    </recommendedName>
</protein>
<feature type="compositionally biased region" description="Gly residues" evidence="1">
    <location>
        <begin position="157"/>
        <end position="175"/>
    </location>
</feature>
<dbReference type="Pfam" id="PF10925">
    <property type="entry name" value="DUF2680"/>
    <property type="match status" value="1"/>
</dbReference>
<proteinExistence type="predicted"/>
<feature type="signal peptide" evidence="2">
    <location>
        <begin position="1"/>
        <end position="24"/>
    </location>
</feature>
<dbReference type="RefSeq" id="WP_084666687.1">
    <property type="nucleotide sequence ID" value="NZ_LT838272.1"/>
</dbReference>
<feature type="chain" id="PRO_5013297661" description="DUF2680 domain-containing protein" evidence="2">
    <location>
        <begin position="25"/>
        <end position="175"/>
    </location>
</feature>
<sequence length="175" mass="19057">MRRTKWMVILSVLLVGLFLTPAFAGDITSATRLGWGLRIGRVQGNLVSTIAGILGLNPTKVLEQRHSGRSLVEIAEAQGVDKEQLVQKILEERKRILDQMVKEGRITQEQADLCLKNMKQRVEYSINRTSVGPPPWAGKGFDNGSGNGQARIKENGLGQGRIGHGFGLGNGGNSR</sequence>
<dbReference type="Proteomes" id="UP000192569">
    <property type="component" value="Chromosome I"/>
</dbReference>
<dbReference type="AlphaFoldDB" id="A0A1W1W232"/>
<keyword evidence="4" id="KW-1185">Reference proteome</keyword>
<evidence type="ECO:0008006" key="5">
    <source>
        <dbReference type="Google" id="ProtNLM"/>
    </source>
</evidence>